<organism evidence="1">
    <name type="scientific">Rhizophora mucronata</name>
    <name type="common">Asiatic mangrove</name>
    <dbReference type="NCBI Taxonomy" id="61149"/>
    <lineage>
        <taxon>Eukaryota</taxon>
        <taxon>Viridiplantae</taxon>
        <taxon>Streptophyta</taxon>
        <taxon>Embryophyta</taxon>
        <taxon>Tracheophyta</taxon>
        <taxon>Spermatophyta</taxon>
        <taxon>Magnoliopsida</taxon>
        <taxon>eudicotyledons</taxon>
        <taxon>Gunneridae</taxon>
        <taxon>Pentapetalae</taxon>
        <taxon>rosids</taxon>
        <taxon>fabids</taxon>
        <taxon>Malpighiales</taxon>
        <taxon>Rhizophoraceae</taxon>
        <taxon>Rhizophora</taxon>
    </lineage>
</organism>
<dbReference type="EMBL" id="GGEC01063782">
    <property type="protein sequence ID" value="MBX44266.1"/>
    <property type="molecule type" value="Transcribed_RNA"/>
</dbReference>
<name>A0A2P2NP47_RHIMU</name>
<sequence>MEMEGNSERKQNYDFFAFPVKMLISPFRLQCSFNGETFMQ</sequence>
<protein>
    <submittedName>
        <fullName evidence="1">Uncharacterized protein</fullName>
    </submittedName>
</protein>
<accession>A0A2P2NP47</accession>
<proteinExistence type="predicted"/>
<evidence type="ECO:0000313" key="1">
    <source>
        <dbReference type="EMBL" id="MBX44266.1"/>
    </source>
</evidence>
<dbReference type="AlphaFoldDB" id="A0A2P2NP47"/>
<reference evidence="1" key="1">
    <citation type="submission" date="2018-02" db="EMBL/GenBank/DDBJ databases">
        <title>Rhizophora mucronata_Transcriptome.</title>
        <authorList>
            <person name="Meera S.P."/>
            <person name="Sreeshan A."/>
            <person name="Augustine A."/>
        </authorList>
    </citation>
    <scope>NUCLEOTIDE SEQUENCE</scope>
    <source>
        <tissue evidence="1">Leaf</tissue>
    </source>
</reference>